<reference evidence="1" key="1">
    <citation type="submission" date="2023-08" db="EMBL/GenBank/DDBJ databases">
        <authorList>
            <person name="Alioto T."/>
            <person name="Alioto T."/>
            <person name="Gomez Garrido J."/>
        </authorList>
    </citation>
    <scope>NUCLEOTIDE SEQUENCE</scope>
</reference>
<keyword evidence="2" id="KW-1185">Reference proteome</keyword>
<dbReference type="Proteomes" id="UP001178508">
    <property type="component" value="Chromosome 19"/>
</dbReference>
<dbReference type="AlphaFoldDB" id="A0AAV1H5A7"/>
<name>A0AAV1H5A7_XYRNO</name>
<protein>
    <recommendedName>
        <fullName evidence="3">Retrotransposon gag domain-containing protein</fullName>
    </recommendedName>
</protein>
<accession>A0AAV1H5A7</accession>
<dbReference type="EMBL" id="OY660882">
    <property type="protein sequence ID" value="CAJ1081171.1"/>
    <property type="molecule type" value="Genomic_DNA"/>
</dbReference>
<sequence>MISLNDLSKPLVDCFKSVLRRYETDSKTLLDLTKPISSRQFNAFISRIYDAETQAFCKFLEYQLSDMKDSELRTLSAVKDDVNLMTPLITVDNRVMDKPLTLTDISRITSYAPSPLNNPTAFMNLWTTALMHTSLSGRDVRYILATLMPHIKIDTLIAECDTLRHRYDRPVEGEETIEGKYPWLSRDRKTEHIAELTKFLEKNAAQDRDITQVLNCKRKQNEPIAEYASGFLQCWKEQAKLQIKEEEDPFFCLYVFERIGSKCFVHP</sequence>
<evidence type="ECO:0000313" key="2">
    <source>
        <dbReference type="Proteomes" id="UP001178508"/>
    </source>
</evidence>
<evidence type="ECO:0008006" key="3">
    <source>
        <dbReference type="Google" id="ProtNLM"/>
    </source>
</evidence>
<organism evidence="1 2">
    <name type="scientific">Xyrichtys novacula</name>
    <name type="common">Pearly razorfish</name>
    <name type="synonym">Hemipteronotus novacula</name>
    <dbReference type="NCBI Taxonomy" id="13765"/>
    <lineage>
        <taxon>Eukaryota</taxon>
        <taxon>Metazoa</taxon>
        <taxon>Chordata</taxon>
        <taxon>Craniata</taxon>
        <taxon>Vertebrata</taxon>
        <taxon>Euteleostomi</taxon>
        <taxon>Actinopterygii</taxon>
        <taxon>Neopterygii</taxon>
        <taxon>Teleostei</taxon>
        <taxon>Neoteleostei</taxon>
        <taxon>Acanthomorphata</taxon>
        <taxon>Eupercaria</taxon>
        <taxon>Labriformes</taxon>
        <taxon>Labridae</taxon>
        <taxon>Xyrichtys</taxon>
    </lineage>
</organism>
<evidence type="ECO:0000313" key="1">
    <source>
        <dbReference type="EMBL" id="CAJ1081171.1"/>
    </source>
</evidence>
<gene>
    <name evidence="1" type="ORF">XNOV1_A026118</name>
</gene>
<proteinExistence type="predicted"/>